<dbReference type="SMART" id="SM01052">
    <property type="entry name" value="CAP_GLY"/>
    <property type="match status" value="1"/>
</dbReference>
<dbReference type="OrthoDB" id="5273213at2759"/>
<keyword evidence="1" id="KW-0433">Leucine-rich repeat</keyword>
<protein>
    <submittedName>
        <fullName evidence="4">Tubulin-specific chaperone-like protein E</fullName>
    </submittedName>
</protein>
<evidence type="ECO:0000313" key="5">
    <source>
        <dbReference type="Proteomes" id="UP000250140"/>
    </source>
</evidence>
<dbReference type="PROSITE" id="PS50245">
    <property type="entry name" value="CAP_GLY_2"/>
    <property type="match status" value="1"/>
</dbReference>
<accession>A0A8E2F9S7</accession>
<dbReference type="SUPFAM" id="SSF52058">
    <property type="entry name" value="L domain-like"/>
    <property type="match status" value="1"/>
</dbReference>
<evidence type="ECO:0000256" key="2">
    <source>
        <dbReference type="ARBA" id="ARBA00022737"/>
    </source>
</evidence>
<reference evidence="4 5" key="1">
    <citation type="journal article" date="2016" name="Nat. Commun.">
        <title>Ectomycorrhizal ecology is imprinted in the genome of the dominant symbiotic fungus Cenococcum geophilum.</title>
        <authorList>
            <consortium name="DOE Joint Genome Institute"/>
            <person name="Peter M."/>
            <person name="Kohler A."/>
            <person name="Ohm R.A."/>
            <person name="Kuo A."/>
            <person name="Krutzmann J."/>
            <person name="Morin E."/>
            <person name="Arend M."/>
            <person name="Barry K.W."/>
            <person name="Binder M."/>
            <person name="Choi C."/>
            <person name="Clum A."/>
            <person name="Copeland A."/>
            <person name="Grisel N."/>
            <person name="Haridas S."/>
            <person name="Kipfer T."/>
            <person name="LaButti K."/>
            <person name="Lindquist E."/>
            <person name="Lipzen A."/>
            <person name="Maire R."/>
            <person name="Meier B."/>
            <person name="Mihaltcheva S."/>
            <person name="Molinier V."/>
            <person name="Murat C."/>
            <person name="Poggeler S."/>
            <person name="Quandt C.A."/>
            <person name="Sperisen C."/>
            <person name="Tritt A."/>
            <person name="Tisserant E."/>
            <person name="Crous P.W."/>
            <person name="Henrissat B."/>
            <person name="Nehls U."/>
            <person name="Egli S."/>
            <person name="Spatafora J.W."/>
            <person name="Grigoriev I.V."/>
            <person name="Martin F.M."/>
        </authorList>
    </citation>
    <scope>NUCLEOTIDE SEQUENCE [LARGE SCALE GENOMIC DNA]</scope>
    <source>
        <strain evidence="4 5">CBS 207.34</strain>
    </source>
</reference>
<dbReference type="InterPro" id="IPR036859">
    <property type="entry name" value="CAP-Gly_dom_sf"/>
</dbReference>
<keyword evidence="2" id="KW-0677">Repeat</keyword>
<dbReference type="PANTHER" id="PTHR18849:SF0">
    <property type="entry name" value="CILIA- AND FLAGELLA-ASSOCIATED PROTEIN 410-RELATED"/>
    <property type="match status" value="1"/>
</dbReference>
<dbReference type="Gene3D" id="3.80.10.10">
    <property type="entry name" value="Ribonuclease Inhibitor"/>
    <property type="match status" value="2"/>
</dbReference>
<dbReference type="PANTHER" id="PTHR18849">
    <property type="entry name" value="LEUCINE RICH REPEAT PROTEIN"/>
    <property type="match status" value="1"/>
</dbReference>
<proteinExistence type="predicted"/>
<dbReference type="InterPro" id="IPR000938">
    <property type="entry name" value="CAP-Gly_domain"/>
</dbReference>
<dbReference type="Proteomes" id="UP000250140">
    <property type="component" value="Unassembled WGS sequence"/>
</dbReference>
<gene>
    <name evidence="4" type="ORF">AOQ84DRAFT_385782</name>
</gene>
<feature type="domain" description="CAP-Gly" evidence="3">
    <location>
        <begin position="24"/>
        <end position="70"/>
    </location>
</feature>
<dbReference type="InterPro" id="IPR032675">
    <property type="entry name" value="LRR_dom_sf"/>
</dbReference>
<name>A0A8E2F9S7_9PEZI</name>
<sequence>MATNFYNGKRLSFDGQLCTVRYFGEVQGTKGEWLGVEWDDPTRGKHSGENGGIRYFECVSKLPTAASFVRPTRRPDPPRSFVEALRHKYASEDFEDPDVKIVYIRKDKNQAPSTHHDKPVRISGKEVEEVGFDKIRKQLADLHELKIVLLDGLCVSRPIATLRERFLNAGSPAEPAALTDIKDTCPKIVELDLSRNLFEEWREIVSICEQLDRLKSLRVDGNRFRDVSLSEAERTHCATAFANIKTLKMEDTLLSWHEIADLATLFPYLNSFVASSNALGKLENGFLPSTITDLTLEENGFHALSDLLPLTKLPNLQRLILKNNKIAEIVTPGSETPVFPSMLSEVNLSYNEIASWAFIDRLEDVFPGLTAIRVAHNPLYQSLYAADGRALSVRDGYMLTLARLGRLKNINYSPITPKERLDAEIYYLSQIGKELSANPQSKEAAIIASHRRYAELCEEYGDPNVHRSTTLINPNSLAARLIKFSFRLSESAERVVKEDVPRSFTAEIPTGFTVYSALGIVGKKFGLPPMKLRLVWETGDWVPAGWDALAVGTAWDSESSEEEDEKGLGVERIPREVELVAGTRTVGTWVDGVEANVRVELK</sequence>
<dbReference type="SUPFAM" id="SSF74924">
    <property type="entry name" value="Cap-Gly domain"/>
    <property type="match status" value="1"/>
</dbReference>
<evidence type="ECO:0000259" key="3">
    <source>
        <dbReference type="PROSITE" id="PS50245"/>
    </source>
</evidence>
<organism evidence="4 5">
    <name type="scientific">Glonium stellatum</name>
    <dbReference type="NCBI Taxonomy" id="574774"/>
    <lineage>
        <taxon>Eukaryota</taxon>
        <taxon>Fungi</taxon>
        <taxon>Dikarya</taxon>
        <taxon>Ascomycota</taxon>
        <taxon>Pezizomycotina</taxon>
        <taxon>Dothideomycetes</taxon>
        <taxon>Pleosporomycetidae</taxon>
        <taxon>Gloniales</taxon>
        <taxon>Gloniaceae</taxon>
        <taxon>Glonium</taxon>
    </lineage>
</organism>
<evidence type="ECO:0000256" key="1">
    <source>
        <dbReference type="ARBA" id="ARBA00022614"/>
    </source>
</evidence>
<evidence type="ECO:0000313" key="4">
    <source>
        <dbReference type="EMBL" id="OCL12900.1"/>
    </source>
</evidence>
<dbReference type="Pfam" id="PF01302">
    <property type="entry name" value="CAP_GLY"/>
    <property type="match status" value="1"/>
</dbReference>
<dbReference type="EMBL" id="KV748814">
    <property type="protein sequence ID" value="OCL12900.1"/>
    <property type="molecule type" value="Genomic_DNA"/>
</dbReference>
<dbReference type="AlphaFoldDB" id="A0A8E2F9S7"/>
<keyword evidence="5" id="KW-1185">Reference proteome</keyword>
<dbReference type="Gene3D" id="2.30.30.190">
    <property type="entry name" value="CAP Gly-rich-like domain"/>
    <property type="match status" value="1"/>
</dbReference>